<gene>
    <name evidence="8" type="ORF">RPE78_00850</name>
</gene>
<reference evidence="8 9" key="1">
    <citation type="submission" date="2023-09" db="EMBL/GenBank/DDBJ databases">
        <title>Thioclava shenzhenensis sp. nov., a multidrug resistant bacteria-antagonizing species isolated from coastal seawater.</title>
        <authorList>
            <person name="Long M."/>
        </authorList>
    </citation>
    <scope>NUCLEOTIDE SEQUENCE [LARGE SCALE GENOMIC DNA]</scope>
    <source>
        <strain evidence="8 9">FTW29</strain>
    </source>
</reference>
<dbReference type="InterPro" id="IPR028976">
    <property type="entry name" value="CheC-like_sf"/>
</dbReference>
<keyword evidence="8" id="KW-0282">Flagellum</keyword>
<dbReference type="EMBL" id="CP135443">
    <property type="protein sequence ID" value="WRY33874.1"/>
    <property type="molecule type" value="Genomic_DNA"/>
</dbReference>
<evidence type="ECO:0000313" key="9">
    <source>
        <dbReference type="Proteomes" id="UP001623290"/>
    </source>
</evidence>
<dbReference type="Gene3D" id="3.40.1550.10">
    <property type="entry name" value="CheC-like"/>
    <property type="match status" value="1"/>
</dbReference>
<evidence type="ECO:0000256" key="1">
    <source>
        <dbReference type="ARBA" id="ARBA00004202"/>
    </source>
</evidence>
<dbReference type="Pfam" id="PF01052">
    <property type="entry name" value="FliMN_C"/>
    <property type="match status" value="1"/>
</dbReference>
<dbReference type="Proteomes" id="UP001623290">
    <property type="component" value="Chromosome"/>
</dbReference>
<comment type="subcellular location">
    <subcellularLocation>
        <location evidence="1">Cell membrane</location>
        <topology evidence="1">Peripheral membrane protein</topology>
    </subcellularLocation>
</comment>
<evidence type="ECO:0000256" key="2">
    <source>
        <dbReference type="ARBA" id="ARBA00022475"/>
    </source>
</evidence>
<dbReference type="InterPro" id="IPR036429">
    <property type="entry name" value="SpoA-like_sf"/>
</dbReference>
<keyword evidence="2" id="KW-1003">Cell membrane</keyword>
<dbReference type="RefSeq" id="WP_406720976.1">
    <property type="nucleotide sequence ID" value="NZ_CP135443.1"/>
</dbReference>
<keyword evidence="8" id="KW-0969">Cilium</keyword>
<keyword evidence="9" id="KW-1185">Reference proteome</keyword>
<evidence type="ECO:0000256" key="5">
    <source>
        <dbReference type="ARBA" id="ARBA00023136"/>
    </source>
</evidence>
<evidence type="ECO:0000313" key="8">
    <source>
        <dbReference type="EMBL" id="WRY33874.1"/>
    </source>
</evidence>
<comment type="function">
    <text evidence="6">FliM is one of three proteins (FliG, FliN, FliM) that forms the rotor-mounted switch complex (C ring), located at the base of the basal body. This complex interacts with the CheY and CheZ chemotaxis proteins, in addition to contacting components of the motor that determine the direction of flagellar rotation.</text>
</comment>
<keyword evidence="3" id="KW-0145">Chemotaxis</keyword>
<evidence type="ECO:0000256" key="3">
    <source>
        <dbReference type="ARBA" id="ARBA00022500"/>
    </source>
</evidence>
<name>A0ABZ1DYJ8_9RHOB</name>
<evidence type="ECO:0000256" key="6">
    <source>
        <dbReference type="ARBA" id="ARBA00025044"/>
    </source>
</evidence>
<protein>
    <submittedName>
        <fullName evidence="8">FliM/FliN family flagellar motor switch protein</fullName>
    </submittedName>
</protein>
<keyword evidence="4" id="KW-0283">Flagellar rotation</keyword>
<dbReference type="Gene3D" id="2.30.330.10">
    <property type="entry name" value="SpoA-like"/>
    <property type="match status" value="1"/>
</dbReference>
<feature type="domain" description="Flagellar motor switch protein FliN-like C-terminal" evidence="7">
    <location>
        <begin position="217"/>
        <end position="284"/>
    </location>
</feature>
<keyword evidence="5" id="KW-0472">Membrane</keyword>
<sequence>MKTDAAKAAASGGPVSPERAIRHVFAKVAQDTLGLPLQVLDVHQSQVSLTELMESFPEQPMLCVIEGPKDAFGVVALPPITFSSLIEVQTMGVLSRIQPAPRRPTRVDASMVQGVLDSLLAGLEDALAESDDIIWAGGFRYLSFFDDPRPLSLILEEITYRMFRITMQIGSAMDREVSLLWAVPARGRGERVLPQSDADNRAPEAEALWAQQMESTVMSTRAELTAVLHRWSMPLSGVMNFKPGVEIPIPREALEKLRVEGVDGRRMGMAKLGQHSGRRALRLTASEAESAEINELDEMQTRPDLGAMAIGNTPFGEEGTSGDGFPAMGGFDMGGEADAGGFPAMDMGDLGGDDAAEGGFPAMDFSAFEEDDAQRTGTGG</sequence>
<evidence type="ECO:0000256" key="4">
    <source>
        <dbReference type="ARBA" id="ARBA00022779"/>
    </source>
</evidence>
<dbReference type="SUPFAM" id="SSF101801">
    <property type="entry name" value="Surface presentation of antigens (SPOA)"/>
    <property type="match status" value="1"/>
</dbReference>
<proteinExistence type="predicted"/>
<dbReference type="InterPro" id="IPR001543">
    <property type="entry name" value="FliN-like_C"/>
</dbReference>
<keyword evidence="8" id="KW-0966">Cell projection</keyword>
<organism evidence="8 9">
    <name type="scientific">Thioclava litoralis</name>
    <dbReference type="NCBI Taxonomy" id="3076557"/>
    <lineage>
        <taxon>Bacteria</taxon>
        <taxon>Pseudomonadati</taxon>
        <taxon>Pseudomonadota</taxon>
        <taxon>Alphaproteobacteria</taxon>
        <taxon>Rhodobacterales</taxon>
        <taxon>Paracoccaceae</taxon>
        <taxon>Thioclava</taxon>
    </lineage>
</organism>
<accession>A0ABZ1DYJ8</accession>
<evidence type="ECO:0000259" key="7">
    <source>
        <dbReference type="Pfam" id="PF01052"/>
    </source>
</evidence>